<keyword evidence="1" id="KW-0472">Membrane</keyword>
<protein>
    <submittedName>
        <fullName evidence="2">Uncharacterized protein</fullName>
    </submittedName>
</protein>
<dbReference type="AlphaFoldDB" id="A0A1G2HT05"/>
<feature type="transmembrane region" description="Helical" evidence="1">
    <location>
        <begin position="40"/>
        <end position="61"/>
    </location>
</feature>
<keyword evidence="1" id="KW-1133">Transmembrane helix</keyword>
<evidence type="ECO:0000256" key="1">
    <source>
        <dbReference type="SAM" id="Phobius"/>
    </source>
</evidence>
<evidence type="ECO:0000313" key="3">
    <source>
        <dbReference type="Proteomes" id="UP000178774"/>
    </source>
</evidence>
<name>A0A1G2HT05_9BACT</name>
<gene>
    <name evidence="2" type="ORF">A2822_02445</name>
</gene>
<sequence length="463" mass="55217">MAQLSPYFFWLKPLNRILLEPFWWAFLMLFIFWVPFLRVWWWLFAPLFLAIELKALYIWWINWDYYYAKTKWHMLEIIPPKEILVPMKAMEDIFTVLWGALYNSPSWREAWCEGVMEENSEWMSFEIASIEGQLHFYIRVAAPQKNVVETALYSHYPEMEIHETTDYTKNVPQNIPNDEWDTYGEDWILTRPPHFPIKTYEKFFEPQGEKIAAEEKRMDPLASLLELMSRLGPGEQYWMQFIITSMAPDDTAWRKAGEKEVNKLAKRPVKQETTIIQELTMVMRHLVMGPEKEGSGEKATYEWASLAKSEEGEKELLLTPGERARLLEIEDKLKRPAFRTNMRSVYVAKRENFKSSHRLISRAYFSHFNTQHLNSFLFSKVTRPKTQYVFRKRIPFIRTRRMFRNYVLRFPPLFPNRKREMAILDPEELTTVFHFPIKITGLVLPTMMRVESKKSGPPPNLPT</sequence>
<organism evidence="2 3">
    <name type="scientific">Candidatus Staskawiczbacteria bacterium RIFCSPHIGHO2_01_FULL_41_41</name>
    <dbReference type="NCBI Taxonomy" id="1802203"/>
    <lineage>
        <taxon>Bacteria</taxon>
        <taxon>Candidatus Staskawicziibacteriota</taxon>
    </lineage>
</organism>
<keyword evidence="1" id="KW-0812">Transmembrane</keyword>
<proteinExistence type="predicted"/>
<dbReference type="EMBL" id="MHOP01000023">
    <property type="protein sequence ID" value="OGZ65350.1"/>
    <property type="molecule type" value="Genomic_DNA"/>
</dbReference>
<comment type="caution">
    <text evidence="2">The sequence shown here is derived from an EMBL/GenBank/DDBJ whole genome shotgun (WGS) entry which is preliminary data.</text>
</comment>
<dbReference type="Proteomes" id="UP000178774">
    <property type="component" value="Unassembled WGS sequence"/>
</dbReference>
<reference evidence="2 3" key="1">
    <citation type="journal article" date="2016" name="Nat. Commun.">
        <title>Thousands of microbial genomes shed light on interconnected biogeochemical processes in an aquifer system.</title>
        <authorList>
            <person name="Anantharaman K."/>
            <person name="Brown C.T."/>
            <person name="Hug L.A."/>
            <person name="Sharon I."/>
            <person name="Castelle C.J."/>
            <person name="Probst A.J."/>
            <person name="Thomas B.C."/>
            <person name="Singh A."/>
            <person name="Wilkins M.J."/>
            <person name="Karaoz U."/>
            <person name="Brodie E.L."/>
            <person name="Williams K.H."/>
            <person name="Hubbard S.S."/>
            <person name="Banfield J.F."/>
        </authorList>
    </citation>
    <scope>NUCLEOTIDE SEQUENCE [LARGE SCALE GENOMIC DNA]</scope>
</reference>
<feature type="transmembrane region" description="Helical" evidence="1">
    <location>
        <begin position="17"/>
        <end position="34"/>
    </location>
</feature>
<evidence type="ECO:0000313" key="2">
    <source>
        <dbReference type="EMBL" id="OGZ65350.1"/>
    </source>
</evidence>
<accession>A0A1G2HT05</accession>